<dbReference type="RefSeq" id="WP_341841656.1">
    <property type="nucleotide sequence ID" value="NZ_CP149792.1"/>
</dbReference>
<name>A0ABZ2Z5L6_9BACT</name>
<dbReference type="InterPro" id="IPR002577">
    <property type="entry name" value="HTH_HxlR"/>
</dbReference>
<keyword evidence="2" id="KW-0238">DNA-binding</keyword>
<accession>A0ABZ2Z5L6</accession>
<dbReference type="PROSITE" id="PS51118">
    <property type="entry name" value="HTH_HXLR"/>
    <property type="match status" value="1"/>
</dbReference>
<evidence type="ECO:0000259" key="4">
    <source>
        <dbReference type="PROSITE" id="PS51118"/>
    </source>
</evidence>
<evidence type="ECO:0000256" key="3">
    <source>
        <dbReference type="ARBA" id="ARBA00023163"/>
    </source>
</evidence>
<proteinExistence type="predicted"/>
<dbReference type="SUPFAM" id="SSF46785">
    <property type="entry name" value="Winged helix' DNA-binding domain"/>
    <property type="match status" value="1"/>
</dbReference>
<dbReference type="Pfam" id="PF01638">
    <property type="entry name" value="HxlR"/>
    <property type="match status" value="1"/>
</dbReference>
<keyword evidence="6" id="KW-1185">Reference proteome</keyword>
<keyword evidence="3" id="KW-0804">Transcription</keyword>
<dbReference type="InterPro" id="IPR036390">
    <property type="entry name" value="WH_DNA-bd_sf"/>
</dbReference>
<evidence type="ECO:0000313" key="5">
    <source>
        <dbReference type="EMBL" id="WZN46988.1"/>
    </source>
</evidence>
<sequence length="119" mass="13971">MTHRTPTPDDTRYLMDTIYVIGGKWRLLIMLSLSQGHTRFSDILRSIPGITPRMLSRELKHLELNKIVVRELNDDTDNTDYRVTVYCQSFDPVVQAMVEWGRQHLENIKADQFRPRAVK</sequence>
<feature type="domain" description="HTH hxlR-type" evidence="4">
    <location>
        <begin position="7"/>
        <end position="109"/>
    </location>
</feature>
<evidence type="ECO:0000256" key="1">
    <source>
        <dbReference type="ARBA" id="ARBA00023015"/>
    </source>
</evidence>
<evidence type="ECO:0000256" key="2">
    <source>
        <dbReference type="ARBA" id="ARBA00023125"/>
    </source>
</evidence>
<dbReference type="Proteomes" id="UP001449657">
    <property type="component" value="Chromosome"/>
</dbReference>
<dbReference type="PANTHER" id="PTHR33204">
    <property type="entry name" value="TRANSCRIPTIONAL REGULATOR, MARR FAMILY"/>
    <property type="match status" value="1"/>
</dbReference>
<evidence type="ECO:0000313" key="6">
    <source>
        <dbReference type="Proteomes" id="UP001449657"/>
    </source>
</evidence>
<dbReference type="EMBL" id="CP150096">
    <property type="protein sequence ID" value="WZN46988.1"/>
    <property type="molecule type" value="Genomic_DNA"/>
</dbReference>
<organism evidence="5 6">
    <name type="scientific">Chitinophaga caseinilytica</name>
    <dbReference type="NCBI Taxonomy" id="2267521"/>
    <lineage>
        <taxon>Bacteria</taxon>
        <taxon>Pseudomonadati</taxon>
        <taxon>Bacteroidota</taxon>
        <taxon>Chitinophagia</taxon>
        <taxon>Chitinophagales</taxon>
        <taxon>Chitinophagaceae</taxon>
        <taxon>Chitinophaga</taxon>
    </lineage>
</organism>
<dbReference type="PANTHER" id="PTHR33204:SF29">
    <property type="entry name" value="TRANSCRIPTIONAL REGULATOR"/>
    <property type="match status" value="1"/>
</dbReference>
<dbReference type="InterPro" id="IPR036388">
    <property type="entry name" value="WH-like_DNA-bd_sf"/>
</dbReference>
<reference evidence="5 6" key="1">
    <citation type="submission" date="2024-03" db="EMBL/GenBank/DDBJ databases">
        <title>Chitinophaga caseinilytica sp. nov., a casein hydrolysing bacterium isolated from forest soil.</title>
        <authorList>
            <person name="Lee D.S."/>
            <person name="Han D.M."/>
            <person name="Baek J.H."/>
            <person name="Choi D.G."/>
            <person name="Jeon J.H."/>
            <person name="Jeon C.O."/>
        </authorList>
    </citation>
    <scope>NUCLEOTIDE SEQUENCE [LARGE SCALE GENOMIC DNA]</scope>
    <source>
        <strain evidence="5 6">KACC 19118</strain>
    </source>
</reference>
<gene>
    <name evidence="5" type="ORF">WJU22_02170</name>
</gene>
<keyword evidence="1" id="KW-0805">Transcription regulation</keyword>
<protein>
    <submittedName>
        <fullName evidence="5">Helix-turn-helix domain-containing protein</fullName>
    </submittedName>
</protein>
<dbReference type="Gene3D" id="1.10.10.10">
    <property type="entry name" value="Winged helix-like DNA-binding domain superfamily/Winged helix DNA-binding domain"/>
    <property type="match status" value="1"/>
</dbReference>